<dbReference type="Gene3D" id="2.30.330.10">
    <property type="entry name" value="SpoA-like"/>
    <property type="match status" value="2"/>
</dbReference>
<protein>
    <submittedName>
        <fullName evidence="3">YscQ/HrcQ family type III secretion apparatus protein</fullName>
    </submittedName>
</protein>
<proteinExistence type="inferred from homology"/>
<dbReference type="Proteomes" id="UP000306753">
    <property type="component" value="Unassembled WGS sequence"/>
</dbReference>
<dbReference type="EMBL" id="QLAG01000010">
    <property type="protein sequence ID" value="TLX63681.1"/>
    <property type="molecule type" value="Genomic_DNA"/>
</dbReference>
<dbReference type="GO" id="GO:0030254">
    <property type="term" value="P:protein secretion by the type III secretion system"/>
    <property type="evidence" value="ECO:0007669"/>
    <property type="project" value="InterPro"/>
</dbReference>
<comment type="caution">
    <text evidence="3">The sequence shown here is derived from an EMBL/GenBank/DDBJ whole genome shotgun (WGS) entry which is preliminary data.</text>
</comment>
<dbReference type="GO" id="GO:0071978">
    <property type="term" value="P:bacterial-type flagellum-dependent swarming motility"/>
    <property type="evidence" value="ECO:0007669"/>
    <property type="project" value="TreeGrafter"/>
</dbReference>
<gene>
    <name evidence="3" type="ORF">DN820_09860</name>
</gene>
<accession>A0A5R9QF08</accession>
<dbReference type="GO" id="GO:0003774">
    <property type="term" value="F:cytoskeletal motor activity"/>
    <property type="evidence" value="ECO:0007669"/>
    <property type="project" value="InterPro"/>
</dbReference>
<feature type="domain" description="Flagellar motor switch protein FliN-like C-terminal" evidence="2">
    <location>
        <begin position="181"/>
        <end position="229"/>
    </location>
</feature>
<dbReference type="InterPro" id="IPR001543">
    <property type="entry name" value="FliN-like_C"/>
</dbReference>
<organism evidence="3 4">
    <name type="scientific">Stutzerimonas nosocomialis</name>
    <dbReference type="NCBI Taxonomy" id="1056496"/>
    <lineage>
        <taxon>Bacteria</taxon>
        <taxon>Pseudomonadati</taxon>
        <taxon>Pseudomonadota</taxon>
        <taxon>Gammaproteobacteria</taxon>
        <taxon>Pseudomonadales</taxon>
        <taxon>Pseudomonadaceae</taxon>
        <taxon>Stutzerimonas</taxon>
    </lineage>
</organism>
<dbReference type="SUPFAM" id="SSF101801">
    <property type="entry name" value="Surface presentation of antigens (SPOA)"/>
    <property type="match status" value="2"/>
</dbReference>
<dbReference type="Pfam" id="PF01052">
    <property type="entry name" value="FliMN_C"/>
    <property type="match status" value="2"/>
</dbReference>
<keyword evidence="4" id="KW-1185">Reference proteome</keyword>
<feature type="domain" description="Flagellar motor switch protein FliN-like C-terminal" evidence="2">
    <location>
        <begin position="262"/>
        <end position="330"/>
    </location>
</feature>
<dbReference type="RefSeq" id="WP_138411606.1">
    <property type="nucleotide sequence ID" value="NZ_QLAG01000010.1"/>
</dbReference>
<evidence type="ECO:0000259" key="2">
    <source>
        <dbReference type="Pfam" id="PF01052"/>
    </source>
</evidence>
<dbReference type="PANTHER" id="PTHR30034">
    <property type="entry name" value="FLAGELLAR MOTOR SWITCH PROTEIN FLIM"/>
    <property type="match status" value="1"/>
</dbReference>
<evidence type="ECO:0000313" key="3">
    <source>
        <dbReference type="EMBL" id="TLX63681.1"/>
    </source>
</evidence>
<dbReference type="InterPro" id="IPR001172">
    <property type="entry name" value="FliN_T3SS_HrcQb"/>
</dbReference>
<dbReference type="GO" id="GO:0050918">
    <property type="term" value="P:positive chemotaxis"/>
    <property type="evidence" value="ECO:0007669"/>
    <property type="project" value="TreeGrafter"/>
</dbReference>
<evidence type="ECO:0000256" key="1">
    <source>
        <dbReference type="ARBA" id="ARBA00009226"/>
    </source>
</evidence>
<dbReference type="NCBIfam" id="TIGR02551">
    <property type="entry name" value="SpaO_YscQ"/>
    <property type="match status" value="1"/>
</dbReference>
<name>A0A5R9QF08_9GAMM</name>
<reference evidence="3 4" key="1">
    <citation type="journal article" date="2017" name="Eur. J. Clin. Microbiol. Infect. Dis.">
        <title>Uncommonly isolated clinical Pseudomonas: identification and phylogenetic assignation.</title>
        <authorList>
            <person name="Mulet M."/>
            <person name="Gomila M."/>
            <person name="Ramirez A."/>
            <person name="Cardew S."/>
            <person name="Moore E.R."/>
            <person name="Lalucat J."/>
            <person name="Garcia-Valdes E."/>
        </authorList>
    </citation>
    <scope>NUCLEOTIDE SEQUENCE [LARGE SCALE GENOMIC DNA]</scope>
    <source>
        <strain evidence="3 4">SD129</strain>
    </source>
</reference>
<evidence type="ECO:0000313" key="4">
    <source>
        <dbReference type="Proteomes" id="UP000306753"/>
    </source>
</evidence>
<comment type="similarity">
    <text evidence="1">Belongs to the FliN/MopA/SpaO family.</text>
</comment>
<dbReference type="GO" id="GO:0009425">
    <property type="term" value="C:bacterial-type flagellum basal body"/>
    <property type="evidence" value="ECO:0007669"/>
    <property type="project" value="InterPro"/>
</dbReference>
<dbReference type="PANTHER" id="PTHR30034:SF6">
    <property type="entry name" value="YOP PROTEINS TRANSLOCATION PROTEIN Q"/>
    <property type="match status" value="1"/>
</dbReference>
<sequence length="333" mass="36016">MMLAEPIPGLAVLPYVPAERLEPRWVDLHNRLHRRRQLPPLRYRGEDLRVQWPGVALPIEQPLTLSLTLDGEPLRLSLPGALLASPHGVPSGLARALLAEQALLALIEPLERTLGCTLQVVDVAPDGEWPLPLSLWLGVALGDAPAAALELRLGAAAARRLVEALERDCPVAPRPFDALRLTARVQPGWQWLTLGELRSLAPGDVVMLEHPGEGALRLSIQDQLQARCRRQADGLRLEHFPQPSVETPMNNEAAAPGVDASLDDLQLQLVCQLGSSQLSLAELRELGEGSVLPLAAREPDAVDLTVNGCRVGRGQLVRIGEGLGVRIISLARP</sequence>
<dbReference type="AlphaFoldDB" id="A0A5R9QF08"/>
<dbReference type="InterPro" id="IPR013385">
    <property type="entry name" value="T3SS_SpaO/YscQ/SpaO"/>
</dbReference>
<dbReference type="PRINTS" id="PR00956">
    <property type="entry name" value="FLGMOTORFLIN"/>
</dbReference>
<dbReference type="InterPro" id="IPR036429">
    <property type="entry name" value="SpoA-like_sf"/>
</dbReference>